<feature type="domain" description="Diacylglycerol kinase accessory" evidence="1">
    <location>
        <begin position="18"/>
        <end position="73"/>
    </location>
</feature>
<comment type="caution">
    <text evidence="2">The sequence shown here is derived from an EMBL/GenBank/DDBJ whole genome shotgun (WGS) entry which is preliminary data.</text>
</comment>
<dbReference type="EMBL" id="CAUYUJ010022059">
    <property type="protein sequence ID" value="CAK0908683.1"/>
    <property type="molecule type" value="Genomic_DNA"/>
</dbReference>
<evidence type="ECO:0000259" key="1">
    <source>
        <dbReference type="Pfam" id="PF00609"/>
    </source>
</evidence>
<proteinExistence type="predicted"/>
<evidence type="ECO:0000313" key="2">
    <source>
        <dbReference type="EMBL" id="CAK0908683.1"/>
    </source>
</evidence>
<evidence type="ECO:0000313" key="3">
    <source>
        <dbReference type="Proteomes" id="UP001189429"/>
    </source>
</evidence>
<name>A0ABN9YD96_9DINO</name>
<reference evidence="2" key="1">
    <citation type="submission" date="2023-10" db="EMBL/GenBank/DDBJ databases">
        <authorList>
            <person name="Chen Y."/>
            <person name="Shah S."/>
            <person name="Dougan E. K."/>
            <person name="Thang M."/>
            <person name="Chan C."/>
        </authorList>
    </citation>
    <scope>NUCLEOTIDE SEQUENCE [LARGE SCALE GENOMIC DNA]</scope>
</reference>
<sequence length="151" mass="16264">MHALLFLLLDKTKDLVGTRQSKQDRELGVVGAHGILQSGAAQVGLCTATRLAQASRVKITARADLPVEVGGEPSWFPRGMGVDFRSQALLLARGPRDRHSVATDIVDWALQRSLIDHSARGELMREIARRSQAAPRVSTSQLAAQVAFASG</sequence>
<gene>
    <name evidence="2" type="ORF">PCOR1329_LOCUS83294</name>
</gene>
<protein>
    <recommendedName>
        <fullName evidence="1">Diacylglycerol kinase accessory domain-containing protein</fullName>
    </recommendedName>
</protein>
<dbReference type="Proteomes" id="UP001189429">
    <property type="component" value="Unassembled WGS sequence"/>
</dbReference>
<dbReference type="Pfam" id="PF00609">
    <property type="entry name" value="DAGK_acc"/>
    <property type="match status" value="1"/>
</dbReference>
<dbReference type="InterPro" id="IPR000756">
    <property type="entry name" value="Diacylglycerol_kin_accessory"/>
</dbReference>
<keyword evidence="3" id="KW-1185">Reference proteome</keyword>
<organism evidence="2 3">
    <name type="scientific">Prorocentrum cordatum</name>
    <dbReference type="NCBI Taxonomy" id="2364126"/>
    <lineage>
        <taxon>Eukaryota</taxon>
        <taxon>Sar</taxon>
        <taxon>Alveolata</taxon>
        <taxon>Dinophyceae</taxon>
        <taxon>Prorocentrales</taxon>
        <taxon>Prorocentraceae</taxon>
        <taxon>Prorocentrum</taxon>
    </lineage>
</organism>
<accession>A0ABN9YD96</accession>